<dbReference type="GO" id="GO:0033554">
    <property type="term" value="P:cellular response to stress"/>
    <property type="evidence" value="ECO:0007669"/>
    <property type="project" value="TreeGrafter"/>
</dbReference>
<evidence type="ECO:0000256" key="2">
    <source>
        <dbReference type="ARBA" id="ARBA00022559"/>
    </source>
</evidence>
<gene>
    <name evidence="7" type="primary">prxU</name>
    <name evidence="7" type="ORF">BREV_BREV_00103</name>
</gene>
<evidence type="ECO:0000256" key="1">
    <source>
        <dbReference type="ARBA" id="ARBA00009796"/>
    </source>
</evidence>
<keyword evidence="8" id="KW-1185">Reference proteome</keyword>
<dbReference type="GO" id="GO:0008379">
    <property type="term" value="F:thioredoxin peroxidase activity"/>
    <property type="evidence" value="ECO:0007669"/>
    <property type="project" value="TreeGrafter"/>
</dbReference>
<organism evidence="7 8">
    <name type="scientific">Brevundimonas mediterranea</name>
    <dbReference type="NCBI Taxonomy" id="74329"/>
    <lineage>
        <taxon>Bacteria</taxon>
        <taxon>Pseudomonadati</taxon>
        <taxon>Pseudomonadota</taxon>
        <taxon>Alphaproteobacteria</taxon>
        <taxon>Caulobacterales</taxon>
        <taxon>Caulobacteraceae</taxon>
        <taxon>Brevundimonas</taxon>
    </lineage>
</organism>
<dbReference type="GO" id="GO:0042744">
    <property type="term" value="P:hydrogen peroxide catabolic process"/>
    <property type="evidence" value="ECO:0007669"/>
    <property type="project" value="TreeGrafter"/>
</dbReference>
<dbReference type="Pfam" id="PF10417">
    <property type="entry name" value="1-cysPrx_C"/>
    <property type="match status" value="1"/>
</dbReference>
<keyword evidence="2" id="KW-0575">Peroxidase</keyword>
<accession>A0A7Z8Y2Y6</accession>
<name>A0A7Z8Y2Y6_9CAUL</name>
<dbReference type="InterPro" id="IPR000866">
    <property type="entry name" value="AhpC/TSA"/>
</dbReference>
<dbReference type="InterPro" id="IPR036249">
    <property type="entry name" value="Thioredoxin-like_sf"/>
</dbReference>
<dbReference type="InterPro" id="IPR019479">
    <property type="entry name" value="Peroxiredoxin_C"/>
</dbReference>
<reference evidence="7 8" key="1">
    <citation type="submission" date="2018-11" db="EMBL/GenBank/DDBJ databases">
        <authorList>
            <person name="Peiro R."/>
            <person name="Begona"/>
            <person name="Cbmso G."/>
            <person name="Lopez M."/>
            <person name="Gonzalez S."/>
            <person name="Sacristan E."/>
            <person name="Castillo E."/>
        </authorList>
    </citation>
    <scope>NUCLEOTIDE SEQUENCE [LARGE SCALE GENOMIC DNA]</scope>
    <source>
        <strain evidence="7">Brev_genome</strain>
    </source>
</reference>
<dbReference type="PROSITE" id="PS51352">
    <property type="entry name" value="THIOREDOXIN_2"/>
    <property type="match status" value="1"/>
</dbReference>
<protein>
    <submittedName>
        <fullName evidence="7">Selenocysteine-containing peroxiredoxin PrxU</fullName>
    </submittedName>
</protein>
<dbReference type="PANTHER" id="PTHR10681">
    <property type="entry name" value="THIOREDOXIN PEROXIDASE"/>
    <property type="match status" value="1"/>
</dbReference>
<comment type="caution">
    <text evidence="7">The sequence shown here is derived from an EMBL/GenBank/DDBJ whole genome shotgun (WGS) entry which is preliminary data.</text>
</comment>
<keyword evidence="5" id="KW-0676">Redox-active center</keyword>
<evidence type="ECO:0000313" key="8">
    <source>
        <dbReference type="Proteomes" id="UP000289220"/>
    </source>
</evidence>
<keyword evidence="4" id="KW-0560">Oxidoreductase</keyword>
<evidence type="ECO:0000256" key="5">
    <source>
        <dbReference type="ARBA" id="ARBA00023284"/>
    </source>
</evidence>
<evidence type="ECO:0000313" key="7">
    <source>
        <dbReference type="EMBL" id="VDC49616.1"/>
    </source>
</evidence>
<keyword evidence="3" id="KW-0049">Antioxidant</keyword>
<dbReference type="PANTHER" id="PTHR10681:SF171">
    <property type="entry name" value="PEROXIREDOXIN 4"/>
    <property type="match status" value="1"/>
</dbReference>
<proteinExistence type="inferred from homology"/>
<dbReference type="InterPro" id="IPR013766">
    <property type="entry name" value="Thioredoxin_domain"/>
</dbReference>
<dbReference type="AlphaFoldDB" id="A0A7Z8Y2Y6"/>
<evidence type="ECO:0000256" key="4">
    <source>
        <dbReference type="ARBA" id="ARBA00023002"/>
    </source>
</evidence>
<comment type="similarity">
    <text evidence="1">Belongs to the peroxiredoxin family. AhpC/Prx1 subfamily.</text>
</comment>
<dbReference type="InterPro" id="IPR050217">
    <property type="entry name" value="Peroxiredoxin"/>
</dbReference>
<dbReference type="NCBIfam" id="NF009668">
    <property type="entry name" value="PRK13189.1"/>
    <property type="match status" value="1"/>
</dbReference>
<dbReference type="GO" id="GO:0006979">
    <property type="term" value="P:response to oxidative stress"/>
    <property type="evidence" value="ECO:0007669"/>
    <property type="project" value="TreeGrafter"/>
</dbReference>
<feature type="domain" description="Thioredoxin" evidence="6">
    <location>
        <begin position="37"/>
        <end position="192"/>
    </location>
</feature>
<dbReference type="Pfam" id="PF00578">
    <property type="entry name" value="AhpC-TSA"/>
    <property type="match status" value="1"/>
</dbReference>
<evidence type="ECO:0000259" key="6">
    <source>
        <dbReference type="PROSITE" id="PS51352"/>
    </source>
</evidence>
<sequence>MQVCISVWRSGLKVTRFRPLDSTETAPPHSPSALRALRINDPAPDFIARTTQGEKRLSDYRGRWLVLFSHPADFTPVCTSEFIALARRADAFEALGCDLMALSVDSLYSHLAWLKDIYRRFGVKVAFPIIEDPSMAIGHAFGMVDAGSSDSATVRASFVIDPTGIVRAISWYPMNIGRSVDELLRLVTALQTADREQASTPAGWSPGEPLLEPAATTLDAALADGDGDAPWYYRERRA</sequence>
<dbReference type="Proteomes" id="UP000289220">
    <property type="component" value="Unassembled WGS sequence"/>
</dbReference>
<dbReference type="Gene3D" id="3.40.30.10">
    <property type="entry name" value="Glutaredoxin"/>
    <property type="match status" value="1"/>
</dbReference>
<dbReference type="EMBL" id="UXHF01000001">
    <property type="protein sequence ID" value="VDC49616.1"/>
    <property type="molecule type" value="Genomic_DNA"/>
</dbReference>
<dbReference type="GO" id="GO:0045454">
    <property type="term" value="P:cell redox homeostasis"/>
    <property type="evidence" value="ECO:0007669"/>
    <property type="project" value="TreeGrafter"/>
</dbReference>
<dbReference type="GO" id="GO:0005829">
    <property type="term" value="C:cytosol"/>
    <property type="evidence" value="ECO:0007669"/>
    <property type="project" value="TreeGrafter"/>
</dbReference>
<evidence type="ECO:0000256" key="3">
    <source>
        <dbReference type="ARBA" id="ARBA00022862"/>
    </source>
</evidence>
<dbReference type="SUPFAM" id="SSF52833">
    <property type="entry name" value="Thioredoxin-like"/>
    <property type="match status" value="1"/>
</dbReference>